<feature type="transmembrane region" description="Helical" evidence="8">
    <location>
        <begin position="148"/>
        <end position="165"/>
    </location>
</feature>
<comment type="similarity">
    <text evidence="2 7">Belongs to the purine-cytosine permease (2.A.39) family.</text>
</comment>
<feature type="transmembrane region" description="Helical" evidence="8">
    <location>
        <begin position="69"/>
        <end position="89"/>
    </location>
</feature>
<feature type="transmembrane region" description="Helical" evidence="8">
    <location>
        <begin position="363"/>
        <end position="387"/>
    </location>
</feature>
<feature type="transmembrane region" description="Helical" evidence="8">
    <location>
        <begin position="45"/>
        <end position="63"/>
    </location>
</feature>
<feature type="transmembrane region" description="Helical" evidence="8">
    <location>
        <begin position="408"/>
        <end position="430"/>
    </location>
</feature>
<feature type="transmembrane region" description="Helical" evidence="8">
    <location>
        <begin position="450"/>
        <end position="466"/>
    </location>
</feature>
<dbReference type="Proteomes" id="UP001592528">
    <property type="component" value="Unassembled WGS sequence"/>
</dbReference>
<keyword evidence="3 7" id="KW-0813">Transport</keyword>
<organism evidence="9 10">
    <name type="scientific">Streptacidiphilus cavernicola</name>
    <dbReference type="NCBI Taxonomy" id="3342716"/>
    <lineage>
        <taxon>Bacteria</taxon>
        <taxon>Bacillati</taxon>
        <taxon>Actinomycetota</taxon>
        <taxon>Actinomycetes</taxon>
        <taxon>Kitasatosporales</taxon>
        <taxon>Streptomycetaceae</taxon>
        <taxon>Streptacidiphilus</taxon>
    </lineage>
</organism>
<keyword evidence="4 8" id="KW-0812">Transmembrane</keyword>
<accession>A0ABV6URI9</accession>
<sequence>MAEAATSTLTEPGSRPGAALGVEVRSIDWVPDAERHGRVWHQAPLWFLGNFQYFTIALGFIGPSLGLPLGQTILAGVLGVAVGTLFMAFHASQGPALGLPQMIQSRAQFGYRGVVLVLVGTLFTYLGFNVADQVLLSQGLDGVFGWSPGWVAAATAVLAVLLAVYGHDWVHLAFRWLLYLSLPLMLLVTAGVLTGHAGGHAPSAHLAFTWAAFFAQFSAAAAYNITYAPYVSDYSRYLPRTTSARSLILSVFFGASGSAVWLIALGAWLAIRLGASDGLVGLREAGDHFIPGLGAAAAVLSALSLIATMGMNAYGGMLTVLTGIDSFRPIKPTRKARVVTILGLAAAWYLVGTLISANAVSTVFTALTLMLYLLVPWTATNLVDFFVVRRGHYAIADLFNPAGIYGAWAWRGLTAYAIGFAAEIPFMVLPDLGGWHYTGPVAEHLAGTDIAWVVGLAVSALAYLVLARSLDRDGESAAMVLSEEELANS</sequence>
<evidence type="ECO:0000313" key="9">
    <source>
        <dbReference type="EMBL" id="MFC1404082.1"/>
    </source>
</evidence>
<feature type="transmembrane region" description="Helical" evidence="8">
    <location>
        <begin position="336"/>
        <end position="357"/>
    </location>
</feature>
<comment type="caution">
    <text evidence="9">The sequence shown here is derived from an EMBL/GenBank/DDBJ whole genome shotgun (WGS) entry which is preliminary data.</text>
</comment>
<dbReference type="InterPro" id="IPR026030">
    <property type="entry name" value="Pur-cyt_permease_Fcy2/21/22"/>
</dbReference>
<protein>
    <submittedName>
        <fullName evidence="9">Cytosine permease</fullName>
    </submittedName>
</protein>
<evidence type="ECO:0000256" key="8">
    <source>
        <dbReference type="SAM" id="Phobius"/>
    </source>
</evidence>
<name>A0ABV6URI9_9ACTN</name>
<gene>
    <name evidence="9" type="ORF">ACEZDJ_22580</name>
</gene>
<evidence type="ECO:0000256" key="3">
    <source>
        <dbReference type="ARBA" id="ARBA00022448"/>
    </source>
</evidence>
<evidence type="ECO:0000256" key="6">
    <source>
        <dbReference type="ARBA" id="ARBA00023136"/>
    </source>
</evidence>
<evidence type="ECO:0000256" key="1">
    <source>
        <dbReference type="ARBA" id="ARBA00004141"/>
    </source>
</evidence>
<keyword evidence="5 8" id="KW-1133">Transmembrane helix</keyword>
<feature type="transmembrane region" description="Helical" evidence="8">
    <location>
        <begin position="109"/>
        <end position="128"/>
    </location>
</feature>
<keyword evidence="10" id="KW-1185">Reference proteome</keyword>
<dbReference type="Pfam" id="PF02133">
    <property type="entry name" value="Transp_cyt_pur"/>
    <property type="match status" value="1"/>
</dbReference>
<dbReference type="RefSeq" id="WP_063757534.1">
    <property type="nucleotide sequence ID" value="NZ_JBHEZZ010000013.1"/>
</dbReference>
<reference evidence="9 10" key="1">
    <citation type="submission" date="2024-09" db="EMBL/GenBank/DDBJ databases">
        <authorList>
            <person name="Lee S.D."/>
        </authorList>
    </citation>
    <scope>NUCLEOTIDE SEQUENCE [LARGE SCALE GENOMIC DNA]</scope>
    <source>
        <strain evidence="9 10">N1-5</strain>
    </source>
</reference>
<feature type="transmembrane region" description="Helical" evidence="8">
    <location>
        <begin position="247"/>
        <end position="269"/>
    </location>
</feature>
<feature type="transmembrane region" description="Helical" evidence="8">
    <location>
        <begin position="204"/>
        <end position="226"/>
    </location>
</feature>
<keyword evidence="6 7" id="KW-0472">Membrane</keyword>
<evidence type="ECO:0000256" key="5">
    <source>
        <dbReference type="ARBA" id="ARBA00022989"/>
    </source>
</evidence>
<evidence type="ECO:0000256" key="2">
    <source>
        <dbReference type="ARBA" id="ARBA00008974"/>
    </source>
</evidence>
<evidence type="ECO:0000313" key="10">
    <source>
        <dbReference type="Proteomes" id="UP001592528"/>
    </source>
</evidence>
<dbReference type="PANTHER" id="PTHR31806:SF1">
    <property type="entry name" value="PURINE-CYTOSINE PERMEASE FCY2-RELATED"/>
    <property type="match status" value="1"/>
</dbReference>
<dbReference type="PANTHER" id="PTHR31806">
    <property type="entry name" value="PURINE-CYTOSINE PERMEASE FCY2-RELATED"/>
    <property type="match status" value="1"/>
</dbReference>
<feature type="transmembrane region" description="Helical" evidence="8">
    <location>
        <begin position="177"/>
        <end position="198"/>
    </location>
</feature>
<proteinExistence type="inferred from homology"/>
<dbReference type="PIRSF" id="PIRSF002744">
    <property type="entry name" value="Pur-cyt_permease"/>
    <property type="match status" value="1"/>
</dbReference>
<dbReference type="Gene3D" id="1.10.4160.10">
    <property type="entry name" value="Hydantoin permease"/>
    <property type="match status" value="1"/>
</dbReference>
<evidence type="ECO:0000256" key="7">
    <source>
        <dbReference type="PIRNR" id="PIRNR002744"/>
    </source>
</evidence>
<dbReference type="InterPro" id="IPR001248">
    <property type="entry name" value="Pur-cyt_permease"/>
</dbReference>
<evidence type="ECO:0000256" key="4">
    <source>
        <dbReference type="ARBA" id="ARBA00022692"/>
    </source>
</evidence>
<dbReference type="EMBL" id="JBHEZZ010000013">
    <property type="protein sequence ID" value="MFC1404082.1"/>
    <property type="molecule type" value="Genomic_DNA"/>
</dbReference>
<feature type="transmembrane region" description="Helical" evidence="8">
    <location>
        <begin position="289"/>
        <end position="315"/>
    </location>
</feature>
<comment type="subcellular location">
    <subcellularLocation>
        <location evidence="1">Membrane</location>
        <topology evidence="1">Multi-pass membrane protein</topology>
    </subcellularLocation>
</comment>